<dbReference type="Proteomes" id="UP000295252">
    <property type="component" value="Chromosome X"/>
</dbReference>
<evidence type="ECO:0000313" key="2">
    <source>
        <dbReference type="Proteomes" id="UP000295252"/>
    </source>
</evidence>
<gene>
    <name evidence="1" type="ORF">GSCOC_T00017259001</name>
</gene>
<evidence type="ECO:0000313" key="1">
    <source>
        <dbReference type="EMBL" id="CDP16173.1"/>
    </source>
</evidence>
<accession>A0A068V8E5</accession>
<reference evidence="2" key="1">
    <citation type="journal article" date="2014" name="Science">
        <title>The coffee genome provides insight into the convergent evolution of caffeine biosynthesis.</title>
        <authorList>
            <person name="Denoeud F."/>
            <person name="Carretero-Paulet L."/>
            <person name="Dereeper A."/>
            <person name="Droc G."/>
            <person name="Guyot R."/>
            <person name="Pietrella M."/>
            <person name="Zheng C."/>
            <person name="Alberti A."/>
            <person name="Anthony F."/>
            <person name="Aprea G."/>
            <person name="Aury J.M."/>
            <person name="Bento P."/>
            <person name="Bernard M."/>
            <person name="Bocs S."/>
            <person name="Campa C."/>
            <person name="Cenci A."/>
            <person name="Combes M.C."/>
            <person name="Crouzillat D."/>
            <person name="Da Silva C."/>
            <person name="Daddiego L."/>
            <person name="De Bellis F."/>
            <person name="Dussert S."/>
            <person name="Garsmeur O."/>
            <person name="Gayraud T."/>
            <person name="Guignon V."/>
            <person name="Jahn K."/>
            <person name="Jamilloux V."/>
            <person name="Joet T."/>
            <person name="Labadie K."/>
            <person name="Lan T."/>
            <person name="Leclercq J."/>
            <person name="Lepelley M."/>
            <person name="Leroy T."/>
            <person name="Li L.T."/>
            <person name="Librado P."/>
            <person name="Lopez L."/>
            <person name="Munoz A."/>
            <person name="Noel B."/>
            <person name="Pallavicini A."/>
            <person name="Perrotta G."/>
            <person name="Poncet V."/>
            <person name="Pot D."/>
            <person name="Priyono X."/>
            <person name="Rigoreau M."/>
            <person name="Rouard M."/>
            <person name="Rozas J."/>
            <person name="Tranchant-Dubreuil C."/>
            <person name="VanBuren R."/>
            <person name="Zhang Q."/>
            <person name="Andrade A.C."/>
            <person name="Argout X."/>
            <person name="Bertrand B."/>
            <person name="de Kochko A."/>
            <person name="Graziosi G."/>
            <person name="Henry R.J."/>
            <person name="Jayarama X."/>
            <person name="Ming R."/>
            <person name="Nagai C."/>
            <person name="Rounsley S."/>
            <person name="Sankoff D."/>
            <person name="Giuliano G."/>
            <person name="Albert V.A."/>
            <person name="Wincker P."/>
            <person name="Lashermes P."/>
        </authorList>
    </citation>
    <scope>NUCLEOTIDE SEQUENCE [LARGE SCALE GENOMIC DNA]</scope>
    <source>
        <strain evidence="2">cv. DH200-94</strain>
    </source>
</reference>
<name>A0A068V8E5_COFCA</name>
<dbReference type="AlphaFoldDB" id="A0A068V8E5"/>
<protein>
    <submittedName>
        <fullName evidence="1">Uncharacterized protein</fullName>
    </submittedName>
</protein>
<organism evidence="1 2">
    <name type="scientific">Coffea canephora</name>
    <name type="common">Robusta coffee</name>
    <dbReference type="NCBI Taxonomy" id="49390"/>
    <lineage>
        <taxon>Eukaryota</taxon>
        <taxon>Viridiplantae</taxon>
        <taxon>Streptophyta</taxon>
        <taxon>Embryophyta</taxon>
        <taxon>Tracheophyta</taxon>
        <taxon>Spermatophyta</taxon>
        <taxon>Magnoliopsida</taxon>
        <taxon>eudicotyledons</taxon>
        <taxon>Gunneridae</taxon>
        <taxon>Pentapetalae</taxon>
        <taxon>asterids</taxon>
        <taxon>lamiids</taxon>
        <taxon>Gentianales</taxon>
        <taxon>Rubiaceae</taxon>
        <taxon>Ixoroideae</taxon>
        <taxon>Gardenieae complex</taxon>
        <taxon>Bertiereae - Coffeeae clade</taxon>
        <taxon>Coffeeae</taxon>
        <taxon>Coffea</taxon>
    </lineage>
</organism>
<keyword evidence="2" id="KW-1185">Reference proteome</keyword>
<dbReference type="InParanoid" id="A0A068V8E5"/>
<dbReference type="Gramene" id="CDP16173">
    <property type="protein sequence ID" value="CDP16173"/>
    <property type="gene ID" value="GSCOC_T00017259001"/>
</dbReference>
<proteinExistence type="predicted"/>
<sequence>MVIKDCSDPYVAKLCQGLLFNHAQVRVLCPYFSISKVVTLSYLTHSIDFSIFYNKLAMQGKRATRLVLELASSSLNHSIQTRY</sequence>
<dbReference type="EMBL" id="HG739202">
    <property type="protein sequence ID" value="CDP16173.1"/>
    <property type="molecule type" value="Genomic_DNA"/>
</dbReference>